<protein>
    <submittedName>
        <fullName evidence="1">Uncharacterized protein</fullName>
    </submittedName>
</protein>
<evidence type="ECO:0000313" key="1">
    <source>
        <dbReference type="EMBL" id="ANC50358.1"/>
    </source>
</evidence>
<dbReference type="Proteomes" id="UP000059113">
    <property type="component" value="Chromosome"/>
</dbReference>
<name>A0A168M0L1_9SPHN</name>
<accession>A0A168M0L1</accession>
<sequence length="117" mass="12421">MASPLGCSSFEPVDHSRLGRIFELLAGTPVRDAVVPTLADTGVGATLSQVGLQPHHGPAARIAAFPEIEHKAWITNSFSPEGGRGNVVISQMVFDPFQQGHLQLASTQESLVFLLCS</sequence>
<keyword evidence="2" id="KW-1185">Reference proteome</keyword>
<dbReference type="AlphaFoldDB" id="A0A168M0L1"/>
<organism evidence="1 2">
    <name type="scientific">Aurantiacibacter atlanticus</name>
    <dbReference type="NCBI Taxonomy" id="1648404"/>
    <lineage>
        <taxon>Bacteria</taxon>
        <taxon>Pseudomonadati</taxon>
        <taxon>Pseudomonadota</taxon>
        <taxon>Alphaproteobacteria</taxon>
        <taxon>Sphingomonadales</taxon>
        <taxon>Erythrobacteraceae</taxon>
        <taxon>Aurantiacibacter</taxon>
    </lineage>
</organism>
<gene>
    <name evidence="1" type="ORF">CP97_14672</name>
</gene>
<proteinExistence type="predicted"/>
<evidence type="ECO:0000313" key="2">
    <source>
        <dbReference type="Proteomes" id="UP000059113"/>
    </source>
</evidence>
<dbReference type="EMBL" id="CP011310">
    <property type="protein sequence ID" value="ANC50358.1"/>
    <property type="molecule type" value="Genomic_DNA"/>
</dbReference>
<dbReference type="KEGG" id="ery:CP97_14672"/>
<reference evidence="2" key="2">
    <citation type="submission" date="2015-04" db="EMBL/GenBank/DDBJ databases">
        <title>The complete genome sequence of Erythrobacter sp. s21-N3.</title>
        <authorList>
            <person name="Zhuang L."/>
            <person name="Liu Y."/>
            <person name="Shao Z."/>
        </authorList>
    </citation>
    <scope>NUCLEOTIDE SEQUENCE [LARGE SCALE GENOMIC DNA]</scope>
    <source>
        <strain evidence="2">s21-N3</strain>
    </source>
</reference>
<reference evidence="1 2" key="1">
    <citation type="journal article" date="2015" name="Int. J. Syst. Evol. Microbiol.">
        <title>Erythrobacter atlanticus sp. nov., a bacterium from ocean sediment able to degrade polycyclic aromatic hydrocarbons.</title>
        <authorList>
            <person name="Zhuang L."/>
            <person name="Liu Y."/>
            <person name="Wang L."/>
            <person name="Wang W."/>
            <person name="Shao Z."/>
        </authorList>
    </citation>
    <scope>NUCLEOTIDE SEQUENCE [LARGE SCALE GENOMIC DNA]</scope>
    <source>
        <strain evidence="2">s21-N3</strain>
    </source>
</reference>
<dbReference type="STRING" id="1648404.CP97_14672"/>